<proteinExistence type="predicted"/>
<dbReference type="Proteomes" id="UP000199187">
    <property type="component" value="Unassembled WGS sequence"/>
</dbReference>
<organism evidence="1 2">
    <name type="scientific">Kosakonia arachidis</name>
    <dbReference type="NCBI Taxonomy" id="551989"/>
    <lineage>
        <taxon>Bacteria</taxon>
        <taxon>Pseudomonadati</taxon>
        <taxon>Pseudomonadota</taxon>
        <taxon>Gammaproteobacteria</taxon>
        <taxon>Enterobacterales</taxon>
        <taxon>Enterobacteriaceae</taxon>
        <taxon>Kosakonia</taxon>
    </lineage>
</organism>
<accession>A0A1I6Y1R2</accession>
<dbReference type="OrthoDB" id="6629281at2"/>
<reference evidence="2" key="1">
    <citation type="submission" date="2016-10" db="EMBL/GenBank/DDBJ databases">
        <authorList>
            <person name="Varghese N."/>
            <person name="Submissions S."/>
        </authorList>
    </citation>
    <scope>NUCLEOTIDE SEQUENCE [LARGE SCALE GENOMIC DNA]</scope>
    <source>
        <strain evidence="2">Ah-143</strain>
    </source>
</reference>
<dbReference type="RefSeq" id="WP_090118561.1">
    <property type="nucleotide sequence ID" value="NZ_CP045300.1"/>
</dbReference>
<evidence type="ECO:0000313" key="1">
    <source>
        <dbReference type="EMBL" id="SFT44555.1"/>
    </source>
</evidence>
<keyword evidence="2" id="KW-1185">Reference proteome</keyword>
<evidence type="ECO:0000313" key="2">
    <source>
        <dbReference type="Proteomes" id="UP000199187"/>
    </source>
</evidence>
<protein>
    <submittedName>
        <fullName evidence="1">Uncharacterized protein</fullName>
    </submittedName>
</protein>
<dbReference type="EMBL" id="FPAU01000001">
    <property type="protein sequence ID" value="SFT44555.1"/>
    <property type="molecule type" value="Genomic_DNA"/>
</dbReference>
<sequence>MKKKPHMIVNKVDFFDFRYEQGCPILETVRDYSQQCLTRAIFFSDLLCLNLKHQYVVMFNETFSSAEIAVGKTSNKKEKTCLLRDNLYRMKQALNME</sequence>
<name>A0A1I6Y1R2_9ENTR</name>
<dbReference type="AlphaFoldDB" id="A0A1I6Y1R2"/>
<gene>
    <name evidence="1" type="ORF">SAMN05192562_101308</name>
</gene>